<feature type="region of interest" description="Disordered" evidence="1">
    <location>
        <begin position="75"/>
        <end position="120"/>
    </location>
</feature>
<keyword evidence="3" id="KW-1185">Reference proteome</keyword>
<dbReference type="EMBL" id="CH940651">
    <property type="protein sequence ID" value="EDW65348.2"/>
    <property type="molecule type" value="Genomic_DNA"/>
</dbReference>
<evidence type="ECO:0000313" key="3">
    <source>
        <dbReference type="Proteomes" id="UP000008792"/>
    </source>
</evidence>
<dbReference type="OrthoDB" id="7872325at2759"/>
<feature type="compositionally biased region" description="Polar residues" evidence="1">
    <location>
        <begin position="84"/>
        <end position="95"/>
    </location>
</feature>
<proteinExistence type="predicted"/>
<accession>B4M3H3</accession>
<dbReference type="KEGG" id="dvi:6631691"/>
<gene>
    <name evidence="2" type="primary">Dvir\GJ18957</name>
    <name evidence="2" type="ORF">Dvir_GJ18957</name>
</gene>
<feature type="compositionally biased region" description="Acidic residues" evidence="1">
    <location>
        <begin position="23"/>
        <end position="32"/>
    </location>
</feature>
<dbReference type="InParanoid" id="B4M3H3"/>
<protein>
    <submittedName>
        <fullName evidence="2">Uncharacterized protein</fullName>
    </submittedName>
</protein>
<evidence type="ECO:0000313" key="2">
    <source>
        <dbReference type="EMBL" id="EDW65348.2"/>
    </source>
</evidence>
<dbReference type="HOGENOM" id="CLU_2161021_0_0_1"/>
<feature type="region of interest" description="Disordered" evidence="1">
    <location>
        <begin position="1"/>
        <end position="41"/>
    </location>
</feature>
<organism evidence="2 3">
    <name type="scientific">Drosophila virilis</name>
    <name type="common">Fruit fly</name>
    <dbReference type="NCBI Taxonomy" id="7244"/>
    <lineage>
        <taxon>Eukaryota</taxon>
        <taxon>Metazoa</taxon>
        <taxon>Ecdysozoa</taxon>
        <taxon>Arthropoda</taxon>
        <taxon>Hexapoda</taxon>
        <taxon>Insecta</taxon>
        <taxon>Pterygota</taxon>
        <taxon>Neoptera</taxon>
        <taxon>Endopterygota</taxon>
        <taxon>Diptera</taxon>
        <taxon>Brachycera</taxon>
        <taxon>Muscomorpha</taxon>
        <taxon>Ephydroidea</taxon>
        <taxon>Drosophilidae</taxon>
        <taxon>Drosophila</taxon>
    </lineage>
</organism>
<dbReference type="AlphaFoldDB" id="B4M3H3"/>
<feature type="compositionally biased region" description="Basic and acidic residues" evidence="1">
    <location>
        <begin position="100"/>
        <end position="113"/>
    </location>
</feature>
<name>B4M3H3_DROVI</name>
<evidence type="ECO:0000256" key="1">
    <source>
        <dbReference type="SAM" id="MobiDB-lite"/>
    </source>
</evidence>
<sequence>MDKNPNKPFRGVPVKSFLSSSSSEDETSDVEQENGSRRSGMRFTTIEDFLASLNTATTAVSALQGLQTLSVESYQKSMPGAQAEESSGDTAQQLMAANKENQDKEMKEEDAKEKAKKTFQ</sequence>
<dbReference type="Proteomes" id="UP000008792">
    <property type="component" value="Unassembled WGS sequence"/>
</dbReference>
<reference evidence="2 3" key="1">
    <citation type="journal article" date="2007" name="Nature">
        <title>Evolution of genes and genomes on the Drosophila phylogeny.</title>
        <authorList>
            <consortium name="Drosophila 12 Genomes Consortium"/>
            <person name="Clark A.G."/>
            <person name="Eisen M.B."/>
            <person name="Smith D.R."/>
            <person name="Bergman C.M."/>
            <person name="Oliver B."/>
            <person name="Markow T.A."/>
            <person name="Kaufman T.C."/>
            <person name="Kellis M."/>
            <person name="Gelbart W."/>
            <person name="Iyer V.N."/>
            <person name="Pollard D.A."/>
            <person name="Sackton T.B."/>
            <person name="Larracuente A.M."/>
            <person name="Singh N.D."/>
            <person name="Abad J.P."/>
            <person name="Abt D.N."/>
            <person name="Adryan B."/>
            <person name="Aguade M."/>
            <person name="Akashi H."/>
            <person name="Anderson W.W."/>
            <person name="Aquadro C.F."/>
            <person name="Ardell D.H."/>
            <person name="Arguello R."/>
            <person name="Artieri C.G."/>
            <person name="Barbash D.A."/>
            <person name="Barker D."/>
            <person name="Barsanti P."/>
            <person name="Batterham P."/>
            <person name="Batzoglou S."/>
            <person name="Begun D."/>
            <person name="Bhutkar A."/>
            <person name="Blanco E."/>
            <person name="Bosak S.A."/>
            <person name="Bradley R.K."/>
            <person name="Brand A.D."/>
            <person name="Brent M.R."/>
            <person name="Brooks A.N."/>
            <person name="Brown R.H."/>
            <person name="Butlin R.K."/>
            <person name="Caggese C."/>
            <person name="Calvi B.R."/>
            <person name="Bernardo de Carvalho A."/>
            <person name="Caspi A."/>
            <person name="Castrezana S."/>
            <person name="Celniker S.E."/>
            <person name="Chang J.L."/>
            <person name="Chapple C."/>
            <person name="Chatterji S."/>
            <person name="Chinwalla A."/>
            <person name="Civetta A."/>
            <person name="Clifton S.W."/>
            <person name="Comeron J.M."/>
            <person name="Costello J.C."/>
            <person name="Coyne J.A."/>
            <person name="Daub J."/>
            <person name="David R.G."/>
            <person name="Delcher A.L."/>
            <person name="Delehaunty K."/>
            <person name="Do C.B."/>
            <person name="Ebling H."/>
            <person name="Edwards K."/>
            <person name="Eickbush T."/>
            <person name="Evans J.D."/>
            <person name="Filipski A."/>
            <person name="Findeiss S."/>
            <person name="Freyhult E."/>
            <person name="Fulton L."/>
            <person name="Fulton R."/>
            <person name="Garcia A.C."/>
            <person name="Gardiner A."/>
            <person name="Garfield D.A."/>
            <person name="Garvin B.E."/>
            <person name="Gibson G."/>
            <person name="Gilbert D."/>
            <person name="Gnerre S."/>
            <person name="Godfrey J."/>
            <person name="Good R."/>
            <person name="Gotea V."/>
            <person name="Gravely B."/>
            <person name="Greenberg A.J."/>
            <person name="Griffiths-Jones S."/>
            <person name="Gross S."/>
            <person name="Guigo R."/>
            <person name="Gustafson E.A."/>
            <person name="Haerty W."/>
            <person name="Hahn M.W."/>
            <person name="Halligan D.L."/>
            <person name="Halpern A.L."/>
            <person name="Halter G.M."/>
            <person name="Han M.V."/>
            <person name="Heger A."/>
            <person name="Hillier L."/>
            <person name="Hinrichs A.S."/>
            <person name="Holmes I."/>
            <person name="Hoskins R.A."/>
            <person name="Hubisz M.J."/>
            <person name="Hultmark D."/>
            <person name="Huntley M.A."/>
            <person name="Jaffe D.B."/>
            <person name="Jagadeeshan S."/>
            <person name="Jeck W.R."/>
            <person name="Johnson J."/>
            <person name="Jones C.D."/>
            <person name="Jordan W.C."/>
            <person name="Karpen G.H."/>
            <person name="Kataoka E."/>
            <person name="Keightley P.D."/>
            <person name="Kheradpour P."/>
            <person name="Kirkness E.F."/>
            <person name="Koerich L.B."/>
            <person name="Kristiansen K."/>
            <person name="Kudrna D."/>
            <person name="Kulathinal R.J."/>
            <person name="Kumar S."/>
            <person name="Kwok R."/>
            <person name="Lander E."/>
            <person name="Langley C.H."/>
            <person name="Lapoint R."/>
            <person name="Lazzaro B.P."/>
            <person name="Lee S.J."/>
            <person name="Levesque L."/>
            <person name="Li R."/>
            <person name="Lin C.F."/>
            <person name="Lin M.F."/>
            <person name="Lindblad-Toh K."/>
            <person name="Llopart A."/>
            <person name="Long M."/>
            <person name="Low L."/>
            <person name="Lozovsky E."/>
            <person name="Lu J."/>
            <person name="Luo M."/>
            <person name="Machado C.A."/>
            <person name="Makalowski W."/>
            <person name="Marzo M."/>
            <person name="Matsuda M."/>
            <person name="Matzkin L."/>
            <person name="McAllister B."/>
            <person name="McBride C.S."/>
            <person name="McKernan B."/>
            <person name="McKernan K."/>
            <person name="Mendez-Lago M."/>
            <person name="Minx P."/>
            <person name="Mollenhauer M.U."/>
            <person name="Montooth K."/>
            <person name="Mount S.M."/>
            <person name="Mu X."/>
            <person name="Myers E."/>
            <person name="Negre B."/>
            <person name="Newfeld S."/>
            <person name="Nielsen R."/>
            <person name="Noor M.A."/>
            <person name="O'Grady P."/>
            <person name="Pachter L."/>
            <person name="Papaceit M."/>
            <person name="Parisi M.J."/>
            <person name="Parisi M."/>
            <person name="Parts L."/>
            <person name="Pedersen J.S."/>
            <person name="Pesole G."/>
            <person name="Phillippy A.M."/>
            <person name="Ponting C.P."/>
            <person name="Pop M."/>
            <person name="Porcelli D."/>
            <person name="Powell J.R."/>
            <person name="Prohaska S."/>
            <person name="Pruitt K."/>
            <person name="Puig M."/>
            <person name="Quesneville H."/>
            <person name="Ram K.R."/>
            <person name="Rand D."/>
            <person name="Rasmussen M.D."/>
            <person name="Reed L.K."/>
            <person name="Reenan R."/>
            <person name="Reily A."/>
            <person name="Remington K.A."/>
            <person name="Rieger T.T."/>
            <person name="Ritchie M.G."/>
            <person name="Robin C."/>
            <person name="Rogers Y.H."/>
            <person name="Rohde C."/>
            <person name="Rozas J."/>
            <person name="Rubenfield M.J."/>
            <person name="Ruiz A."/>
            <person name="Russo S."/>
            <person name="Salzberg S.L."/>
            <person name="Sanchez-Gracia A."/>
            <person name="Saranga D.J."/>
            <person name="Sato H."/>
            <person name="Schaeffer S.W."/>
            <person name="Schatz M.C."/>
            <person name="Schlenke T."/>
            <person name="Schwartz R."/>
            <person name="Segarra C."/>
            <person name="Singh R.S."/>
            <person name="Sirot L."/>
            <person name="Sirota M."/>
            <person name="Sisneros N.B."/>
            <person name="Smith C.D."/>
            <person name="Smith T.F."/>
            <person name="Spieth J."/>
            <person name="Stage D.E."/>
            <person name="Stark A."/>
            <person name="Stephan W."/>
            <person name="Strausberg R.L."/>
            <person name="Strempel S."/>
            <person name="Sturgill D."/>
            <person name="Sutton G."/>
            <person name="Sutton G.G."/>
            <person name="Tao W."/>
            <person name="Teichmann S."/>
            <person name="Tobari Y.N."/>
            <person name="Tomimura Y."/>
            <person name="Tsolas J.M."/>
            <person name="Valente V.L."/>
            <person name="Venter E."/>
            <person name="Venter J.C."/>
            <person name="Vicario S."/>
            <person name="Vieira F.G."/>
            <person name="Vilella A.J."/>
            <person name="Villasante A."/>
            <person name="Walenz B."/>
            <person name="Wang J."/>
            <person name="Wasserman M."/>
            <person name="Watts T."/>
            <person name="Wilson D."/>
            <person name="Wilson R.K."/>
            <person name="Wing R.A."/>
            <person name="Wolfner M.F."/>
            <person name="Wong A."/>
            <person name="Wong G.K."/>
            <person name="Wu C.I."/>
            <person name="Wu G."/>
            <person name="Yamamoto D."/>
            <person name="Yang H.P."/>
            <person name="Yang S.P."/>
            <person name="Yorke J.A."/>
            <person name="Yoshida K."/>
            <person name="Zdobnov E."/>
            <person name="Zhang P."/>
            <person name="Zhang Y."/>
            <person name="Zimin A.V."/>
            <person name="Baldwin J."/>
            <person name="Abdouelleil A."/>
            <person name="Abdulkadir J."/>
            <person name="Abebe A."/>
            <person name="Abera B."/>
            <person name="Abreu J."/>
            <person name="Acer S.C."/>
            <person name="Aftuck L."/>
            <person name="Alexander A."/>
            <person name="An P."/>
            <person name="Anderson E."/>
            <person name="Anderson S."/>
            <person name="Arachi H."/>
            <person name="Azer M."/>
            <person name="Bachantsang P."/>
            <person name="Barry A."/>
            <person name="Bayul T."/>
            <person name="Berlin A."/>
            <person name="Bessette D."/>
            <person name="Bloom T."/>
            <person name="Blye J."/>
            <person name="Boguslavskiy L."/>
            <person name="Bonnet C."/>
            <person name="Boukhgalter B."/>
            <person name="Bourzgui I."/>
            <person name="Brown A."/>
            <person name="Cahill P."/>
            <person name="Channer S."/>
            <person name="Cheshatsang Y."/>
            <person name="Chuda L."/>
            <person name="Citroen M."/>
            <person name="Collymore A."/>
            <person name="Cooke P."/>
            <person name="Costello M."/>
            <person name="D'Aco K."/>
            <person name="Daza R."/>
            <person name="De Haan G."/>
            <person name="DeGray S."/>
            <person name="DeMaso C."/>
            <person name="Dhargay N."/>
            <person name="Dooley K."/>
            <person name="Dooley E."/>
            <person name="Doricent M."/>
            <person name="Dorje P."/>
            <person name="Dorjee K."/>
            <person name="Dupes A."/>
            <person name="Elong R."/>
            <person name="Falk J."/>
            <person name="Farina A."/>
            <person name="Faro S."/>
            <person name="Ferguson D."/>
            <person name="Fisher S."/>
            <person name="Foley C.D."/>
            <person name="Franke A."/>
            <person name="Friedrich D."/>
            <person name="Gadbois L."/>
            <person name="Gearin G."/>
            <person name="Gearin C.R."/>
            <person name="Giannoukos G."/>
            <person name="Goode T."/>
            <person name="Graham J."/>
            <person name="Grandbois E."/>
            <person name="Grewal S."/>
            <person name="Gyaltsen K."/>
            <person name="Hafez N."/>
            <person name="Hagos B."/>
            <person name="Hall J."/>
            <person name="Henson C."/>
            <person name="Hollinger A."/>
            <person name="Honan T."/>
            <person name="Huard M.D."/>
            <person name="Hughes L."/>
            <person name="Hurhula B."/>
            <person name="Husby M.E."/>
            <person name="Kamat A."/>
            <person name="Kanga B."/>
            <person name="Kashin S."/>
            <person name="Khazanovich D."/>
            <person name="Kisner P."/>
            <person name="Lance K."/>
            <person name="Lara M."/>
            <person name="Lee W."/>
            <person name="Lennon N."/>
            <person name="Letendre F."/>
            <person name="LeVine R."/>
            <person name="Lipovsky A."/>
            <person name="Liu X."/>
            <person name="Liu J."/>
            <person name="Liu S."/>
            <person name="Lokyitsang T."/>
            <person name="Lokyitsang Y."/>
            <person name="Lubonja R."/>
            <person name="Lui A."/>
            <person name="MacDonald P."/>
            <person name="Magnisalis V."/>
            <person name="Maru K."/>
            <person name="Matthews C."/>
            <person name="McCusker W."/>
            <person name="McDonough S."/>
            <person name="Mehta T."/>
            <person name="Meldrim J."/>
            <person name="Meneus L."/>
            <person name="Mihai O."/>
            <person name="Mihalev A."/>
            <person name="Mihova T."/>
            <person name="Mittelman R."/>
            <person name="Mlenga V."/>
            <person name="Montmayeur A."/>
            <person name="Mulrain L."/>
            <person name="Navidi A."/>
            <person name="Naylor J."/>
            <person name="Negash T."/>
            <person name="Nguyen T."/>
            <person name="Nguyen N."/>
            <person name="Nicol R."/>
            <person name="Norbu C."/>
            <person name="Norbu N."/>
            <person name="Novod N."/>
            <person name="O'Neill B."/>
            <person name="Osman S."/>
            <person name="Markiewicz E."/>
            <person name="Oyono O.L."/>
            <person name="Patti C."/>
            <person name="Phunkhang P."/>
            <person name="Pierre F."/>
            <person name="Priest M."/>
            <person name="Raghuraman S."/>
            <person name="Rege F."/>
            <person name="Reyes R."/>
            <person name="Rise C."/>
            <person name="Rogov P."/>
            <person name="Ross K."/>
            <person name="Ryan E."/>
            <person name="Settipalli S."/>
            <person name="Shea T."/>
            <person name="Sherpa N."/>
            <person name="Shi L."/>
            <person name="Shih D."/>
            <person name="Sparrow T."/>
            <person name="Spaulding J."/>
            <person name="Stalker J."/>
            <person name="Stange-Thomann N."/>
            <person name="Stavropoulos S."/>
            <person name="Stone C."/>
            <person name="Strader C."/>
            <person name="Tesfaye S."/>
            <person name="Thomson T."/>
            <person name="Thoulutsang Y."/>
            <person name="Thoulutsang D."/>
            <person name="Topham K."/>
            <person name="Topping I."/>
            <person name="Tsamla T."/>
            <person name="Vassiliev H."/>
            <person name="Vo A."/>
            <person name="Wangchuk T."/>
            <person name="Wangdi T."/>
            <person name="Weiand M."/>
            <person name="Wilkinson J."/>
            <person name="Wilson A."/>
            <person name="Yadav S."/>
            <person name="Young G."/>
            <person name="Yu Q."/>
            <person name="Zembek L."/>
            <person name="Zhong D."/>
            <person name="Zimmer A."/>
            <person name="Zwirko Z."/>
            <person name="Jaffe D.B."/>
            <person name="Alvarez P."/>
            <person name="Brockman W."/>
            <person name="Butler J."/>
            <person name="Chin C."/>
            <person name="Gnerre S."/>
            <person name="Grabherr M."/>
            <person name="Kleber M."/>
            <person name="Mauceli E."/>
            <person name="MacCallum I."/>
        </authorList>
    </citation>
    <scope>NUCLEOTIDE SEQUENCE [LARGE SCALE GENOMIC DNA]</scope>
    <source>
        <strain evidence="3">Tucson 15010-1051.87</strain>
    </source>
</reference>